<evidence type="ECO:0000259" key="6">
    <source>
        <dbReference type="PROSITE" id="PS50977"/>
    </source>
</evidence>
<keyword evidence="1" id="KW-0805">Transcription regulation</keyword>
<reference evidence="7 8" key="1">
    <citation type="submission" date="2018-03" db="EMBL/GenBank/DDBJ databases">
        <authorList>
            <person name="Keele B.F."/>
        </authorList>
    </citation>
    <scope>NUCLEOTIDE SEQUENCE [LARGE SCALE GENOMIC DNA]</scope>
    <source>
        <strain evidence="7 8">CECT 8504</strain>
    </source>
</reference>
<feature type="domain" description="HTH tetR-type" evidence="6">
    <location>
        <begin position="37"/>
        <end position="97"/>
    </location>
</feature>
<evidence type="ECO:0000256" key="5">
    <source>
        <dbReference type="SAM" id="MobiDB-lite"/>
    </source>
</evidence>
<proteinExistence type="predicted"/>
<organism evidence="7 8">
    <name type="scientific">Palleronia abyssalis</name>
    <dbReference type="NCBI Taxonomy" id="1501240"/>
    <lineage>
        <taxon>Bacteria</taxon>
        <taxon>Pseudomonadati</taxon>
        <taxon>Pseudomonadota</taxon>
        <taxon>Alphaproteobacteria</taxon>
        <taxon>Rhodobacterales</taxon>
        <taxon>Roseobacteraceae</taxon>
        <taxon>Palleronia</taxon>
    </lineage>
</organism>
<evidence type="ECO:0000256" key="1">
    <source>
        <dbReference type="ARBA" id="ARBA00023015"/>
    </source>
</evidence>
<dbReference type="AlphaFoldDB" id="A0A2R8BRL2"/>
<evidence type="ECO:0000313" key="8">
    <source>
        <dbReference type="Proteomes" id="UP000244912"/>
    </source>
</evidence>
<evidence type="ECO:0000256" key="3">
    <source>
        <dbReference type="ARBA" id="ARBA00023163"/>
    </source>
</evidence>
<dbReference type="PRINTS" id="PR00455">
    <property type="entry name" value="HTHTETR"/>
</dbReference>
<accession>A0A2R8BRL2</accession>
<dbReference type="InterPro" id="IPR001647">
    <property type="entry name" value="HTH_TetR"/>
</dbReference>
<evidence type="ECO:0000313" key="7">
    <source>
        <dbReference type="EMBL" id="SPJ22817.1"/>
    </source>
</evidence>
<dbReference type="GO" id="GO:0003677">
    <property type="term" value="F:DNA binding"/>
    <property type="evidence" value="ECO:0007669"/>
    <property type="project" value="UniProtKB-UniRule"/>
</dbReference>
<dbReference type="PANTHER" id="PTHR47506:SF6">
    <property type="entry name" value="HTH-TYPE TRANSCRIPTIONAL REPRESSOR NEMR"/>
    <property type="match status" value="1"/>
</dbReference>
<dbReference type="InterPro" id="IPR036271">
    <property type="entry name" value="Tet_transcr_reg_TetR-rel_C_sf"/>
</dbReference>
<sequence length="203" mass="22394">MRCTSFTDGAALCAFFTCNVKRTFCLVGHGYRKNLAMDMTTKLTAAAERLFDRHGYMATGMDRLTAAAGMSSRTLYKHAGSKAQLMARVLTERDRRFMARLEVQSVDALFEALEDWVLVEGTRGCLFLRSLAETGGDTPEIAEAVAMHKAAFRQRIEEVVAADLGHQDPVLAERVLVLLEGRPTRRSTGAQTPCPQHGGRRPS</sequence>
<feature type="region of interest" description="Disordered" evidence="5">
    <location>
        <begin position="182"/>
        <end position="203"/>
    </location>
</feature>
<keyword evidence="3" id="KW-0804">Transcription</keyword>
<dbReference type="PROSITE" id="PS50977">
    <property type="entry name" value="HTH_TETR_2"/>
    <property type="match status" value="1"/>
</dbReference>
<keyword evidence="8" id="KW-1185">Reference proteome</keyword>
<dbReference type="SUPFAM" id="SSF48498">
    <property type="entry name" value="Tetracyclin repressor-like, C-terminal domain"/>
    <property type="match status" value="1"/>
</dbReference>
<dbReference type="PANTHER" id="PTHR47506">
    <property type="entry name" value="TRANSCRIPTIONAL REGULATORY PROTEIN"/>
    <property type="match status" value="1"/>
</dbReference>
<dbReference type="SUPFAM" id="SSF46689">
    <property type="entry name" value="Homeodomain-like"/>
    <property type="match status" value="1"/>
</dbReference>
<feature type="DNA-binding region" description="H-T-H motif" evidence="4">
    <location>
        <begin position="60"/>
        <end position="79"/>
    </location>
</feature>
<evidence type="ECO:0000256" key="4">
    <source>
        <dbReference type="PROSITE-ProRule" id="PRU00335"/>
    </source>
</evidence>
<name>A0A2R8BRL2_9RHOB</name>
<dbReference type="Pfam" id="PF00440">
    <property type="entry name" value="TetR_N"/>
    <property type="match status" value="1"/>
</dbReference>
<protein>
    <recommendedName>
        <fullName evidence="6">HTH tetR-type domain-containing protein</fullName>
    </recommendedName>
</protein>
<dbReference type="InterPro" id="IPR009057">
    <property type="entry name" value="Homeodomain-like_sf"/>
</dbReference>
<keyword evidence="2 4" id="KW-0238">DNA-binding</keyword>
<dbReference type="Proteomes" id="UP000244912">
    <property type="component" value="Unassembled WGS sequence"/>
</dbReference>
<evidence type="ECO:0000256" key="2">
    <source>
        <dbReference type="ARBA" id="ARBA00023125"/>
    </source>
</evidence>
<dbReference type="EMBL" id="ONZF01000001">
    <property type="protein sequence ID" value="SPJ22817.1"/>
    <property type="molecule type" value="Genomic_DNA"/>
</dbReference>
<gene>
    <name evidence="7" type="ORF">PAA8504_00616</name>
</gene>
<dbReference type="Gene3D" id="1.10.357.10">
    <property type="entry name" value="Tetracycline Repressor, domain 2"/>
    <property type="match status" value="1"/>
</dbReference>